<comment type="cofactor">
    <cofactor evidence="1 7">
        <name>pyridoxal 5'-phosphate</name>
        <dbReference type="ChEBI" id="CHEBI:597326"/>
    </cofactor>
</comment>
<accession>A0A1E7QJH0</accession>
<dbReference type="InterPro" id="IPR015424">
    <property type="entry name" value="PyrdxlP-dep_Trfase"/>
</dbReference>
<evidence type="ECO:0000256" key="3">
    <source>
        <dbReference type="ARBA" id="ARBA00022898"/>
    </source>
</evidence>
<dbReference type="Gene3D" id="3.90.1150.10">
    <property type="entry name" value="Aspartate Aminotransferase, domain 1"/>
    <property type="match status" value="1"/>
</dbReference>
<dbReference type="GO" id="GO:0019450">
    <property type="term" value="P:L-cysteine catabolic process to pyruvate"/>
    <property type="evidence" value="ECO:0007669"/>
    <property type="project" value="TreeGrafter"/>
</dbReference>
<keyword evidence="9" id="KW-1185">Reference proteome</keyword>
<evidence type="ECO:0000256" key="1">
    <source>
        <dbReference type="ARBA" id="ARBA00001933"/>
    </source>
</evidence>
<gene>
    <name evidence="8" type="ORF">BIY23_03610</name>
</gene>
<dbReference type="InterPro" id="IPR015422">
    <property type="entry name" value="PyrdxlP-dep_Trfase_small"/>
</dbReference>
<protein>
    <submittedName>
        <fullName evidence="8">Cystathionine beta-lyase</fullName>
    </submittedName>
</protein>
<dbReference type="SUPFAM" id="SSF53383">
    <property type="entry name" value="PLP-dependent transferases"/>
    <property type="match status" value="1"/>
</dbReference>
<organism evidence="8 9">
    <name type="scientific">Wolbachia pipientis</name>
    <dbReference type="NCBI Taxonomy" id="955"/>
    <lineage>
        <taxon>Bacteria</taxon>
        <taxon>Pseudomonadati</taxon>
        <taxon>Pseudomonadota</taxon>
        <taxon>Alphaproteobacteria</taxon>
        <taxon>Rickettsiales</taxon>
        <taxon>Anaplasmataceae</taxon>
        <taxon>Wolbachieae</taxon>
        <taxon>Wolbachia</taxon>
    </lineage>
</organism>
<dbReference type="InterPro" id="IPR000277">
    <property type="entry name" value="Cys/Met-Metab_PyrdxlP-dep_enz"/>
</dbReference>
<dbReference type="PANTHER" id="PTHR43500">
    <property type="entry name" value="CYSTATHIONINE BETA-LYASE-RELATED"/>
    <property type="match status" value="1"/>
</dbReference>
<comment type="catalytic activity">
    <reaction evidence="5">
        <text>L,L-cystathionine + H2O = L-homocysteine + pyruvate + NH4(+)</text>
        <dbReference type="Rhea" id="RHEA:13965"/>
        <dbReference type="ChEBI" id="CHEBI:15361"/>
        <dbReference type="ChEBI" id="CHEBI:15377"/>
        <dbReference type="ChEBI" id="CHEBI:28938"/>
        <dbReference type="ChEBI" id="CHEBI:58161"/>
        <dbReference type="ChEBI" id="CHEBI:58199"/>
    </reaction>
</comment>
<dbReference type="Gene3D" id="3.40.640.10">
    <property type="entry name" value="Type I PLP-dependent aspartate aminotransferase-like (Major domain)"/>
    <property type="match status" value="1"/>
</dbReference>
<dbReference type="OrthoDB" id="9790858at2"/>
<dbReference type="RefSeq" id="WP_070065268.1">
    <property type="nucleotide sequence ID" value="NZ_MJMG01000009.1"/>
</dbReference>
<name>A0A1E7QJH0_WOLPI</name>
<evidence type="ECO:0000256" key="4">
    <source>
        <dbReference type="ARBA" id="ARBA00023239"/>
    </source>
</evidence>
<keyword evidence="4 8" id="KW-0456">Lyase</keyword>
<dbReference type="InterPro" id="IPR015421">
    <property type="entry name" value="PyrdxlP-dep_Trfase_major"/>
</dbReference>
<evidence type="ECO:0000313" key="9">
    <source>
        <dbReference type="Proteomes" id="UP000175679"/>
    </source>
</evidence>
<dbReference type="Proteomes" id="UP000175679">
    <property type="component" value="Unassembled WGS sequence"/>
</dbReference>
<dbReference type="GO" id="GO:0047804">
    <property type="term" value="F:cysteine-S-conjugate beta-lyase activity"/>
    <property type="evidence" value="ECO:0007669"/>
    <property type="project" value="InterPro"/>
</dbReference>
<evidence type="ECO:0000256" key="5">
    <source>
        <dbReference type="ARBA" id="ARBA00047517"/>
    </source>
</evidence>
<comment type="similarity">
    <text evidence="2 7">Belongs to the trans-sulfuration enzymes family.</text>
</comment>
<dbReference type="Pfam" id="PF01053">
    <property type="entry name" value="Cys_Met_Meta_PP"/>
    <property type="match status" value="1"/>
</dbReference>
<proteinExistence type="inferred from homology"/>
<comment type="caution">
    <text evidence="8">The sequence shown here is derived from an EMBL/GenBank/DDBJ whole genome shotgun (WGS) entry which is preliminary data.</text>
</comment>
<dbReference type="PIRSF" id="PIRSF001434">
    <property type="entry name" value="CGS"/>
    <property type="match status" value="1"/>
</dbReference>
<reference evidence="8 9" key="1">
    <citation type="submission" date="2016-09" db="EMBL/GenBank/DDBJ databases">
        <title>Genomic evidence for plant-parasitic nematodes as the earliest Wolbachia hosts.</title>
        <authorList>
            <person name="Brown A.M."/>
            <person name="Wasala S.K."/>
            <person name="Howe D.K."/>
            <person name="Peetz A.B."/>
            <person name="Zasada I.A."/>
            <person name="Denver D.R."/>
        </authorList>
    </citation>
    <scope>NUCLEOTIDE SEQUENCE [LARGE SCALE GENOMIC DNA]</scope>
    <source>
        <strain evidence="9">wPpe</strain>
    </source>
</reference>
<dbReference type="GO" id="GO:0030170">
    <property type="term" value="F:pyridoxal phosphate binding"/>
    <property type="evidence" value="ECO:0007669"/>
    <property type="project" value="InterPro"/>
</dbReference>
<evidence type="ECO:0000256" key="2">
    <source>
        <dbReference type="ARBA" id="ARBA00009077"/>
    </source>
</evidence>
<keyword evidence="3 6" id="KW-0663">Pyridoxal phosphate</keyword>
<evidence type="ECO:0000256" key="7">
    <source>
        <dbReference type="RuleBase" id="RU362118"/>
    </source>
</evidence>
<dbReference type="FunFam" id="3.40.640.10:FF:000046">
    <property type="entry name" value="Cystathionine gamma-lyase"/>
    <property type="match status" value="1"/>
</dbReference>
<dbReference type="AlphaFoldDB" id="A0A1E7QJH0"/>
<dbReference type="GO" id="GO:0019346">
    <property type="term" value="P:transsulfuration"/>
    <property type="evidence" value="ECO:0007669"/>
    <property type="project" value="InterPro"/>
</dbReference>
<sequence length="391" mass="44210">MKQKSLLVKAGRNFKNYNGSMNPPVYHSSTILFPTYMDYLSAANGNSIYDVTHDGITRDYSYNSVGSPTLHYFANALAEIEGRGHALIYPSGLCALTFTILIFSKSGSHVLIQDNSYYRLKRFAKNECPKRGIDVTFYDPTQSIARLIRDNTSLIMIETPGSVTFEISDIEHIVKIAKMHNIITVCDNSWSTPLLFKPLNHGIDVALYSVTKYLSGHSDLLMGAIIAEGDTFNLMYENHKYYGITAQSYDCYLAHRGLRTLYIRMTQHQKTAMQLAKFLETHHKVNRVLYPALTSHPQHELWKKYFKGASSVFSIILDRQYSDEELSNMVDHMKVFAIGASWGGCDSLILPLTYERSIMKPDHVGSCIRISCGLEDPVDLIEDLNTALTRI</sequence>
<dbReference type="InterPro" id="IPR006233">
    <property type="entry name" value="Cys_b_lyase_bac"/>
</dbReference>
<evidence type="ECO:0000256" key="6">
    <source>
        <dbReference type="PIRSR" id="PIRSR001434-2"/>
    </source>
</evidence>
<feature type="modified residue" description="N6-(pyridoxal phosphate)lysine" evidence="6">
    <location>
        <position position="212"/>
    </location>
</feature>
<dbReference type="EMBL" id="MJMG01000009">
    <property type="protein sequence ID" value="OEY86527.1"/>
    <property type="molecule type" value="Genomic_DNA"/>
</dbReference>
<evidence type="ECO:0000313" key="8">
    <source>
        <dbReference type="EMBL" id="OEY86527.1"/>
    </source>
</evidence>
<dbReference type="PANTHER" id="PTHR43500:SF1">
    <property type="entry name" value="CYSTATHIONINE BETA-LYASE-RELATED"/>
    <property type="match status" value="1"/>
</dbReference>